<name>A0ABT2WFQ7_9BACI</name>
<dbReference type="EMBL" id="JAOUSE010000023">
    <property type="protein sequence ID" value="MCU9594513.1"/>
    <property type="molecule type" value="Genomic_DNA"/>
</dbReference>
<dbReference type="RefSeq" id="WP_263061615.1">
    <property type="nucleotide sequence ID" value="NZ_JAOUSE010000023.1"/>
</dbReference>
<keyword evidence="3" id="KW-1185">Reference proteome</keyword>
<dbReference type="InterPro" id="IPR058365">
    <property type="entry name" value="DUF8052"/>
</dbReference>
<evidence type="ECO:0000313" key="3">
    <source>
        <dbReference type="Proteomes" id="UP001208656"/>
    </source>
</evidence>
<gene>
    <name evidence="2" type="ORF">OEV82_08595</name>
</gene>
<feature type="domain" description="DUF8052" evidence="1">
    <location>
        <begin position="10"/>
        <end position="168"/>
    </location>
</feature>
<dbReference type="Pfam" id="PF26226">
    <property type="entry name" value="DUF8052"/>
    <property type="match status" value="1"/>
</dbReference>
<evidence type="ECO:0000259" key="1">
    <source>
        <dbReference type="Pfam" id="PF26226"/>
    </source>
</evidence>
<organism evidence="2 3">
    <name type="scientific">Pallidibacillus thermolactis</name>
    <dbReference type="NCBI Taxonomy" id="251051"/>
    <lineage>
        <taxon>Bacteria</taxon>
        <taxon>Bacillati</taxon>
        <taxon>Bacillota</taxon>
        <taxon>Bacilli</taxon>
        <taxon>Bacillales</taxon>
        <taxon>Bacillaceae</taxon>
        <taxon>Pallidibacillus</taxon>
    </lineage>
</organism>
<comment type="caution">
    <text evidence="2">The sequence shown here is derived from an EMBL/GenBank/DDBJ whole genome shotgun (WGS) entry which is preliminary data.</text>
</comment>
<dbReference type="Proteomes" id="UP001208656">
    <property type="component" value="Unassembled WGS sequence"/>
</dbReference>
<protein>
    <recommendedName>
        <fullName evidence="1">DUF8052 domain-containing protein</fullName>
    </recommendedName>
</protein>
<evidence type="ECO:0000313" key="2">
    <source>
        <dbReference type="EMBL" id="MCU9594513.1"/>
    </source>
</evidence>
<sequence>MNEANKISGFVNELANKYTPFFDVYRDEKLNDFSLPFMAIYKRRDERYMISKKIKVYGVENQQLVFTSICHNQISIEHMQRFQKAVEENMFEYIPDDNEHMSTIILCITVTDQQVDKTIIKEVKRFRKLKFLKFGFHGWIEMYKVLINLKDYTVYVHPKGKPFVKSIEKLLKGEGIQL</sequence>
<reference evidence="2 3" key="1">
    <citation type="submission" date="2022-10" db="EMBL/GenBank/DDBJ databases">
        <title>Description of Fervidibacillus gen. nov. in the family Fervidibacillaceae fam. nov. with two species, Fervidibacillus albus sp. nov., and Fervidibacillus halotolerans sp. nov., isolated from tidal flat sediments.</title>
        <authorList>
            <person name="Kwon K.K."/>
            <person name="Yang S.-H."/>
        </authorList>
    </citation>
    <scope>NUCLEOTIDE SEQUENCE [LARGE SCALE GENOMIC DNA]</scope>
    <source>
        <strain evidence="2 3">DSM 23332</strain>
    </source>
</reference>
<proteinExistence type="predicted"/>
<accession>A0ABT2WFQ7</accession>